<dbReference type="STRING" id="1661398.A0A482W4Y0"/>
<dbReference type="EMBL" id="QDEB01031711">
    <property type="protein sequence ID" value="RZC39737.1"/>
    <property type="molecule type" value="Genomic_DNA"/>
</dbReference>
<dbReference type="AlphaFoldDB" id="A0A482W4Y0"/>
<sequence length="386" mass="42696">DGVEITDLELPPELPTTPKPPLELLRHSKNFQSLDLVVSDSISKPIPSPRPQSLILINKHPPQSPKSGTVKSSVSDRKKFFETAMEESQKPAKPEKVFSYLSTDELEKLKAEEERKIANLSVADMNMLDHSDNDSIDSQLIGLSNTGTIGSVRTAKAERRLKEKLREEGLLTDEEEAPLSPAEERALRAEKRAAWRAARLKSLEQDAIQAQMVIKSMTDMVGAGEVPPPPPIAESTKEEGYGTNSIACVQLKPSSADFPKLAVRSKPGNTTTVRESEKVLGETVTQRTEEYVDDVTGEKRVRTVEYVEKLIEREPPLNQRTVCKRRCSQVETLQEKIISLELTKPEDLSPDSSINGSIVSKDGEKSEPPTPTTGDEKTFDEDNTSV</sequence>
<gene>
    <name evidence="2" type="ORF">BDFB_002043</name>
</gene>
<dbReference type="Proteomes" id="UP000292052">
    <property type="component" value="Unassembled WGS sequence"/>
</dbReference>
<name>A0A482W4Y0_ASBVE</name>
<keyword evidence="3" id="KW-1185">Reference proteome</keyword>
<feature type="non-terminal residue" evidence="2">
    <location>
        <position position="386"/>
    </location>
</feature>
<organism evidence="2 3">
    <name type="scientific">Asbolus verrucosus</name>
    <name type="common">Desert ironclad beetle</name>
    <dbReference type="NCBI Taxonomy" id="1661398"/>
    <lineage>
        <taxon>Eukaryota</taxon>
        <taxon>Metazoa</taxon>
        <taxon>Ecdysozoa</taxon>
        <taxon>Arthropoda</taxon>
        <taxon>Hexapoda</taxon>
        <taxon>Insecta</taxon>
        <taxon>Pterygota</taxon>
        <taxon>Neoptera</taxon>
        <taxon>Endopterygota</taxon>
        <taxon>Coleoptera</taxon>
        <taxon>Polyphaga</taxon>
        <taxon>Cucujiformia</taxon>
        <taxon>Tenebrionidae</taxon>
        <taxon>Pimeliinae</taxon>
        <taxon>Asbolus</taxon>
    </lineage>
</organism>
<evidence type="ECO:0000313" key="2">
    <source>
        <dbReference type="EMBL" id="RZC39737.1"/>
    </source>
</evidence>
<comment type="caution">
    <text evidence="2">The sequence shown here is derived from an EMBL/GenBank/DDBJ whole genome shotgun (WGS) entry which is preliminary data.</text>
</comment>
<evidence type="ECO:0000256" key="1">
    <source>
        <dbReference type="SAM" id="MobiDB-lite"/>
    </source>
</evidence>
<dbReference type="OrthoDB" id="2187496at2759"/>
<reference evidence="2 3" key="1">
    <citation type="submission" date="2017-03" db="EMBL/GenBank/DDBJ databases">
        <title>Genome of the blue death feigning beetle - Asbolus verrucosus.</title>
        <authorList>
            <person name="Rider S.D."/>
        </authorList>
    </citation>
    <scope>NUCLEOTIDE SEQUENCE [LARGE SCALE GENOMIC DNA]</scope>
    <source>
        <strain evidence="2">Butters</strain>
        <tissue evidence="2">Head and leg muscle</tissue>
    </source>
</reference>
<feature type="region of interest" description="Disordered" evidence="1">
    <location>
        <begin position="42"/>
        <end position="75"/>
    </location>
</feature>
<feature type="region of interest" description="Disordered" evidence="1">
    <location>
        <begin position="343"/>
        <end position="386"/>
    </location>
</feature>
<protein>
    <submittedName>
        <fullName evidence="2">Uncharacterized protein</fullName>
    </submittedName>
</protein>
<feature type="non-terminal residue" evidence="2">
    <location>
        <position position="1"/>
    </location>
</feature>
<accession>A0A482W4Y0</accession>
<evidence type="ECO:0000313" key="3">
    <source>
        <dbReference type="Proteomes" id="UP000292052"/>
    </source>
</evidence>
<feature type="region of interest" description="Disordered" evidence="1">
    <location>
        <begin position="1"/>
        <end position="20"/>
    </location>
</feature>
<proteinExistence type="predicted"/>